<protein>
    <submittedName>
        <fullName evidence="1">Uncharacterized protein</fullName>
    </submittedName>
</protein>
<gene>
    <name evidence="1" type="ORF">UY3_12953</name>
</gene>
<evidence type="ECO:0000313" key="2">
    <source>
        <dbReference type="Proteomes" id="UP000031443"/>
    </source>
</evidence>
<dbReference type="AlphaFoldDB" id="M7AWU8"/>
<dbReference type="EMBL" id="KB553125">
    <property type="protein sequence ID" value="EMP29961.1"/>
    <property type="molecule type" value="Genomic_DNA"/>
</dbReference>
<evidence type="ECO:0000313" key="1">
    <source>
        <dbReference type="EMBL" id="EMP29961.1"/>
    </source>
</evidence>
<proteinExistence type="predicted"/>
<reference evidence="2" key="1">
    <citation type="journal article" date="2013" name="Nat. Genet.">
        <title>The draft genomes of soft-shell turtle and green sea turtle yield insights into the development and evolution of the turtle-specific body plan.</title>
        <authorList>
            <person name="Wang Z."/>
            <person name="Pascual-Anaya J."/>
            <person name="Zadissa A."/>
            <person name="Li W."/>
            <person name="Niimura Y."/>
            <person name="Huang Z."/>
            <person name="Li C."/>
            <person name="White S."/>
            <person name="Xiong Z."/>
            <person name="Fang D."/>
            <person name="Wang B."/>
            <person name="Ming Y."/>
            <person name="Chen Y."/>
            <person name="Zheng Y."/>
            <person name="Kuraku S."/>
            <person name="Pignatelli M."/>
            <person name="Herrero J."/>
            <person name="Beal K."/>
            <person name="Nozawa M."/>
            <person name="Li Q."/>
            <person name="Wang J."/>
            <person name="Zhang H."/>
            <person name="Yu L."/>
            <person name="Shigenobu S."/>
            <person name="Wang J."/>
            <person name="Liu J."/>
            <person name="Flicek P."/>
            <person name="Searle S."/>
            <person name="Wang J."/>
            <person name="Kuratani S."/>
            <person name="Yin Y."/>
            <person name="Aken B."/>
            <person name="Zhang G."/>
            <person name="Irie N."/>
        </authorList>
    </citation>
    <scope>NUCLEOTIDE SEQUENCE [LARGE SCALE GENOMIC DNA]</scope>
</reference>
<dbReference type="Proteomes" id="UP000031443">
    <property type="component" value="Unassembled WGS sequence"/>
</dbReference>
<name>M7AWU8_CHEMY</name>
<accession>M7AWU8</accession>
<sequence>MTELVTGYGDSDQNLVQVALDNGEMDYKHQQQLVQGPSAVHPKAAGCSIFLSYHITPPRPSSARFPHVTNSLSLGIELGVSIANYEPLQLQLKD</sequence>
<keyword evidence="2" id="KW-1185">Reference proteome</keyword>
<organism evidence="1 2">
    <name type="scientific">Chelonia mydas</name>
    <name type="common">Green sea-turtle</name>
    <name type="synonym">Chelonia agassizi</name>
    <dbReference type="NCBI Taxonomy" id="8469"/>
    <lineage>
        <taxon>Eukaryota</taxon>
        <taxon>Metazoa</taxon>
        <taxon>Chordata</taxon>
        <taxon>Craniata</taxon>
        <taxon>Vertebrata</taxon>
        <taxon>Euteleostomi</taxon>
        <taxon>Archelosauria</taxon>
        <taxon>Testudinata</taxon>
        <taxon>Testudines</taxon>
        <taxon>Cryptodira</taxon>
        <taxon>Durocryptodira</taxon>
        <taxon>Americhelydia</taxon>
        <taxon>Chelonioidea</taxon>
        <taxon>Cheloniidae</taxon>
        <taxon>Chelonia</taxon>
    </lineage>
</organism>